<organism evidence="2 3">
    <name type="scientific">Flemingia macrophylla</name>
    <dbReference type="NCBI Taxonomy" id="520843"/>
    <lineage>
        <taxon>Eukaryota</taxon>
        <taxon>Viridiplantae</taxon>
        <taxon>Streptophyta</taxon>
        <taxon>Embryophyta</taxon>
        <taxon>Tracheophyta</taxon>
        <taxon>Spermatophyta</taxon>
        <taxon>Magnoliopsida</taxon>
        <taxon>eudicotyledons</taxon>
        <taxon>Gunneridae</taxon>
        <taxon>Pentapetalae</taxon>
        <taxon>rosids</taxon>
        <taxon>fabids</taxon>
        <taxon>Fabales</taxon>
        <taxon>Fabaceae</taxon>
        <taxon>Papilionoideae</taxon>
        <taxon>50 kb inversion clade</taxon>
        <taxon>NPAAA clade</taxon>
        <taxon>indigoferoid/millettioid clade</taxon>
        <taxon>Phaseoleae</taxon>
        <taxon>Flemingia</taxon>
    </lineage>
</organism>
<accession>A0ABD1N6N6</accession>
<dbReference type="InterPro" id="IPR039331">
    <property type="entry name" value="PAPs-like"/>
</dbReference>
<dbReference type="AlphaFoldDB" id="A0ABD1N6N6"/>
<dbReference type="SUPFAM" id="SSF56300">
    <property type="entry name" value="Metallo-dependent phosphatases"/>
    <property type="match status" value="1"/>
</dbReference>
<dbReference type="PANTHER" id="PTHR22953:SF153">
    <property type="entry name" value="PURPLE ACID PHOSPHATASE"/>
    <property type="match status" value="1"/>
</dbReference>
<keyword evidence="1" id="KW-0732">Signal</keyword>
<dbReference type="InterPro" id="IPR029052">
    <property type="entry name" value="Metallo-depent_PP-like"/>
</dbReference>
<dbReference type="Proteomes" id="UP001603857">
    <property type="component" value="Unassembled WGS sequence"/>
</dbReference>
<evidence type="ECO:0000313" key="3">
    <source>
        <dbReference type="Proteomes" id="UP001603857"/>
    </source>
</evidence>
<dbReference type="EMBL" id="JBGMDY010000002">
    <property type="protein sequence ID" value="KAL2343746.1"/>
    <property type="molecule type" value="Genomic_DNA"/>
</dbReference>
<proteinExistence type="predicted"/>
<sequence length="136" mass="15868">MTIDSVGSKYNLETNLFYNFDLVLMELYHKMHALDRFDQDYRCKFQEEDNSNATLRVPMIVVEGNHEIEPQAGEITFQSYLTQFGVPVEKGDSESNLYYSFDVGSIHDLELLQKKVVLNCFNMSKVHLEKAAYRLR</sequence>
<dbReference type="PANTHER" id="PTHR22953">
    <property type="entry name" value="ACID PHOSPHATASE RELATED"/>
    <property type="match status" value="1"/>
</dbReference>
<gene>
    <name evidence="2" type="ORF">Fmac_005031</name>
</gene>
<dbReference type="Gene3D" id="3.60.21.10">
    <property type="match status" value="1"/>
</dbReference>
<protein>
    <submittedName>
        <fullName evidence="2">Uncharacterized protein</fullName>
    </submittedName>
</protein>
<evidence type="ECO:0000313" key="2">
    <source>
        <dbReference type="EMBL" id="KAL2343746.1"/>
    </source>
</evidence>
<keyword evidence="3" id="KW-1185">Reference proteome</keyword>
<name>A0ABD1N6N6_9FABA</name>
<reference evidence="2 3" key="1">
    <citation type="submission" date="2024-08" db="EMBL/GenBank/DDBJ databases">
        <title>Insights into the chromosomal genome structure of Flemingia macrophylla.</title>
        <authorList>
            <person name="Ding Y."/>
            <person name="Zhao Y."/>
            <person name="Bi W."/>
            <person name="Wu M."/>
            <person name="Zhao G."/>
            <person name="Gong Y."/>
            <person name="Li W."/>
            <person name="Zhang P."/>
        </authorList>
    </citation>
    <scope>NUCLEOTIDE SEQUENCE [LARGE SCALE GENOMIC DNA]</scope>
    <source>
        <strain evidence="2">DYQJB</strain>
        <tissue evidence="2">Leaf</tissue>
    </source>
</reference>
<evidence type="ECO:0000256" key="1">
    <source>
        <dbReference type="ARBA" id="ARBA00022729"/>
    </source>
</evidence>
<comment type="caution">
    <text evidence="2">The sequence shown here is derived from an EMBL/GenBank/DDBJ whole genome shotgun (WGS) entry which is preliminary data.</text>
</comment>